<keyword evidence="4" id="KW-1185">Reference proteome</keyword>
<dbReference type="AlphaFoldDB" id="A0A423UAK6"/>
<feature type="compositionally biased region" description="Low complexity" evidence="1">
    <location>
        <begin position="179"/>
        <end position="198"/>
    </location>
</feature>
<organism evidence="3 4">
    <name type="scientific">Penaeus vannamei</name>
    <name type="common">Whiteleg shrimp</name>
    <name type="synonym">Litopenaeus vannamei</name>
    <dbReference type="NCBI Taxonomy" id="6689"/>
    <lineage>
        <taxon>Eukaryota</taxon>
        <taxon>Metazoa</taxon>
        <taxon>Ecdysozoa</taxon>
        <taxon>Arthropoda</taxon>
        <taxon>Crustacea</taxon>
        <taxon>Multicrustacea</taxon>
        <taxon>Malacostraca</taxon>
        <taxon>Eumalacostraca</taxon>
        <taxon>Eucarida</taxon>
        <taxon>Decapoda</taxon>
        <taxon>Dendrobranchiata</taxon>
        <taxon>Penaeoidea</taxon>
        <taxon>Penaeidae</taxon>
        <taxon>Penaeus</taxon>
    </lineage>
</organism>
<reference evidence="3 4" key="1">
    <citation type="submission" date="2018-04" db="EMBL/GenBank/DDBJ databases">
        <authorList>
            <person name="Zhang X."/>
            <person name="Yuan J."/>
            <person name="Li F."/>
            <person name="Xiang J."/>
        </authorList>
    </citation>
    <scope>NUCLEOTIDE SEQUENCE [LARGE SCALE GENOMIC DNA]</scope>
    <source>
        <tissue evidence="3">Muscle</tissue>
    </source>
</reference>
<protein>
    <submittedName>
        <fullName evidence="3">Uncharacterized protein</fullName>
    </submittedName>
</protein>
<dbReference type="EMBL" id="QCYY01000206">
    <property type="protein sequence ID" value="ROT85715.1"/>
    <property type="molecule type" value="Genomic_DNA"/>
</dbReference>
<evidence type="ECO:0000313" key="4">
    <source>
        <dbReference type="Proteomes" id="UP000283509"/>
    </source>
</evidence>
<evidence type="ECO:0000256" key="2">
    <source>
        <dbReference type="SAM" id="Phobius"/>
    </source>
</evidence>
<evidence type="ECO:0000256" key="1">
    <source>
        <dbReference type="SAM" id="MobiDB-lite"/>
    </source>
</evidence>
<gene>
    <name evidence="3" type="ORF">C7M84_008426</name>
</gene>
<reference evidence="3 4" key="2">
    <citation type="submission" date="2019-01" db="EMBL/GenBank/DDBJ databases">
        <title>The decoding of complex shrimp genome reveals the adaptation for benthos swimmer, frequently molting mechanism and breeding impact on genome.</title>
        <authorList>
            <person name="Sun Y."/>
            <person name="Gao Y."/>
            <person name="Yu Y."/>
        </authorList>
    </citation>
    <scope>NUCLEOTIDE SEQUENCE [LARGE SCALE GENOMIC DNA]</scope>
    <source>
        <tissue evidence="3">Muscle</tissue>
    </source>
</reference>
<dbReference type="Proteomes" id="UP000283509">
    <property type="component" value="Unassembled WGS sequence"/>
</dbReference>
<feature type="compositionally biased region" description="Pro residues" evidence="1">
    <location>
        <begin position="138"/>
        <end position="178"/>
    </location>
</feature>
<keyword evidence="2" id="KW-0472">Membrane</keyword>
<dbReference type="PRINTS" id="PR01217">
    <property type="entry name" value="PRICHEXTENSN"/>
</dbReference>
<keyword evidence="2" id="KW-0812">Transmembrane</keyword>
<feature type="transmembrane region" description="Helical" evidence="2">
    <location>
        <begin position="43"/>
        <end position="61"/>
    </location>
</feature>
<sequence>METRSRFHFQGTRFLPCCPKVKEERNCSRLPPLHFPLKGKGRVLTPSLLLSFVFFLFHFLPNIFLHIIPFCSFSLAFLPTILPYYFPSSFPTLYLHPIPNRPPPSPFSPTHYPSHSPFPFPHTLSSLLSLPSQPTLPPFLSPTSPIPPPNPISLTPPPPSSSSQLPSPPHPVLSPSPQPSLCSSPTQPLPTPTNHSHPPSSPPPPSFPPPSFSSPLHPPPPPSSPHLPTPSPTTFPTPSFPSPTPLLPLPPSHPSLPSFPPSLAQYLSQAMREFGGGTSTCVSESPTHYSSCAISFFFSSPSVLPLFFPLSFSLSFYRRLPASPSLSSSQPTYPSISPLPLLVILSLVPHQICLLPFSSFYLLVIHCFPANIPFGRVCPLKGF</sequence>
<comment type="caution">
    <text evidence="3">The sequence shown here is derived from an EMBL/GenBank/DDBJ whole genome shotgun (WGS) entry which is preliminary data.</text>
</comment>
<evidence type="ECO:0000313" key="3">
    <source>
        <dbReference type="EMBL" id="ROT85715.1"/>
    </source>
</evidence>
<accession>A0A423UAK6</accession>
<keyword evidence="2" id="KW-1133">Transmembrane helix</keyword>
<proteinExistence type="predicted"/>
<name>A0A423UAK6_PENVA</name>
<feature type="region of interest" description="Disordered" evidence="1">
    <location>
        <begin position="138"/>
        <end position="254"/>
    </location>
</feature>
<feature type="compositionally biased region" description="Pro residues" evidence="1">
    <location>
        <begin position="199"/>
        <end position="254"/>
    </location>
</feature>